<name>A0ABS5F846_9PROT</name>
<accession>A0ABS5F846</accession>
<dbReference type="Proteomes" id="UP001196870">
    <property type="component" value="Unassembled WGS sequence"/>
</dbReference>
<evidence type="ECO:0000256" key="2">
    <source>
        <dbReference type="ARBA" id="ARBA00023002"/>
    </source>
</evidence>
<dbReference type="SUPFAM" id="SSF51735">
    <property type="entry name" value="NAD(P)-binding Rossmann-fold domains"/>
    <property type="match status" value="1"/>
</dbReference>
<dbReference type="CDD" id="cd12173">
    <property type="entry name" value="PGDH_4"/>
    <property type="match status" value="1"/>
</dbReference>
<reference evidence="8" key="1">
    <citation type="journal article" date="2021" name="Syst. Appl. Microbiol.">
        <title>Roseomonas hellenica sp. nov., isolated from roots of wild-growing Alkanna tinctoria.</title>
        <authorList>
            <person name="Rat A."/>
            <person name="Naranjo H.D."/>
            <person name="Lebbe L."/>
            <person name="Cnockaert M."/>
            <person name="Krigas N."/>
            <person name="Grigoriadou K."/>
            <person name="Maloupa E."/>
            <person name="Willems A."/>
        </authorList>
    </citation>
    <scope>NUCLEOTIDE SEQUENCE [LARGE SCALE GENOMIC DNA]</scope>
    <source>
        <strain evidence="8">LMG 31523</strain>
    </source>
</reference>
<dbReference type="PROSITE" id="PS00670">
    <property type="entry name" value="D_2_HYDROXYACID_DH_2"/>
    <property type="match status" value="1"/>
</dbReference>
<evidence type="ECO:0000259" key="6">
    <source>
        <dbReference type="Pfam" id="PF02826"/>
    </source>
</evidence>
<feature type="domain" description="D-isomer specific 2-hydroxyacid dehydrogenase NAD-binding" evidence="6">
    <location>
        <begin position="109"/>
        <end position="285"/>
    </location>
</feature>
<keyword evidence="8" id="KW-1185">Reference proteome</keyword>
<dbReference type="PANTHER" id="PTHR42789">
    <property type="entry name" value="D-ISOMER SPECIFIC 2-HYDROXYACID DEHYDROGENASE FAMILY PROTEIN (AFU_ORTHOLOGUE AFUA_6G10090)"/>
    <property type="match status" value="1"/>
</dbReference>
<evidence type="ECO:0000256" key="1">
    <source>
        <dbReference type="ARBA" id="ARBA00005854"/>
    </source>
</evidence>
<evidence type="ECO:0000256" key="4">
    <source>
        <dbReference type="RuleBase" id="RU003719"/>
    </source>
</evidence>
<dbReference type="PANTHER" id="PTHR42789:SF1">
    <property type="entry name" value="D-ISOMER SPECIFIC 2-HYDROXYACID DEHYDROGENASE FAMILY PROTEIN (AFU_ORTHOLOGUE AFUA_6G10090)"/>
    <property type="match status" value="1"/>
</dbReference>
<organism evidence="7 8">
    <name type="scientific">Plastoroseomonas hellenica</name>
    <dbReference type="NCBI Taxonomy" id="2687306"/>
    <lineage>
        <taxon>Bacteria</taxon>
        <taxon>Pseudomonadati</taxon>
        <taxon>Pseudomonadota</taxon>
        <taxon>Alphaproteobacteria</taxon>
        <taxon>Acetobacterales</taxon>
        <taxon>Acetobacteraceae</taxon>
        <taxon>Plastoroseomonas</taxon>
    </lineage>
</organism>
<proteinExistence type="inferred from homology"/>
<gene>
    <name evidence="7" type="ORF">GXW71_30395</name>
</gene>
<comment type="similarity">
    <text evidence="1 4">Belongs to the D-isomer specific 2-hydroxyacid dehydrogenase family.</text>
</comment>
<dbReference type="InterPro" id="IPR006140">
    <property type="entry name" value="D-isomer_DH_NAD-bd"/>
</dbReference>
<dbReference type="Pfam" id="PF02826">
    <property type="entry name" value="2-Hacid_dh_C"/>
    <property type="match status" value="1"/>
</dbReference>
<dbReference type="RefSeq" id="WP_211856589.1">
    <property type="nucleotide sequence ID" value="NZ_JAAGBB010000066.1"/>
</dbReference>
<evidence type="ECO:0000256" key="3">
    <source>
        <dbReference type="ARBA" id="ARBA00023027"/>
    </source>
</evidence>
<protein>
    <submittedName>
        <fullName evidence="7">Hydroxyacid dehydrogenase</fullName>
    </submittedName>
</protein>
<dbReference type="Gene3D" id="3.40.50.720">
    <property type="entry name" value="NAD(P)-binding Rossmann-like Domain"/>
    <property type="match status" value="2"/>
</dbReference>
<keyword evidence="3" id="KW-0520">NAD</keyword>
<dbReference type="InterPro" id="IPR029753">
    <property type="entry name" value="D-isomer_DH_CS"/>
</dbReference>
<dbReference type="SUPFAM" id="SSF52283">
    <property type="entry name" value="Formate/glycerate dehydrogenase catalytic domain-like"/>
    <property type="match status" value="1"/>
</dbReference>
<comment type="caution">
    <text evidence="7">The sequence shown here is derived from an EMBL/GenBank/DDBJ whole genome shotgun (WGS) entry which is preliminary data.</text>
</comment>
<feature type="domain" description="D-isomer specific 2-hydroxyacid dehydrogenase catalytic" evidence="5">
    <location>
        <begin position="30"/>
        <end position="313"/>
    </location>
</feature>
<keyword evidence="2 4" id="KW-0560">Oxidoreductase</keyword>
<dbReference type="InterPro" id="IPR036291">
    <property type="entry name" value="NAD(P)-bd_dom_sf"/>
</dbReference>
<dbReference type="InterPro" id="IPR006139">
    <property type="entry name" value="D-isomer_2_OHA_DH_cat_dom"/>
</dbReference>
<evidence type="ECO:0000313" key="7">
    <source>
        <dbReference type="EMBL" id="MBR0668701.1"/>
    </source>
</evidence>
<dbReference type="EMBL" id="JAAGBB010000066">
    <property type="protein sequence ID" value="MBR0668701.1"/>
    <property type="molecule type" value="Genomic_DNA"/>
</dbReference>
<dbReference type="Pfam" id="PF00389">
    <property type="entry name" value="2-Hacid_dh"/>
    <property type="match status" value="1"/>
</dbReference>
<sequence length="326" mass="33702">MTKILITGPALSAEGTAEAARLGLTLVTSKPYLPPAETAAIAAELRPDAIIVRQGAVTAEVMDAAPTLRVIVKHGVGYDNIEVAAATARGIPVMLARGANSQSVAELAFGLMFTVARQTAHLTARMRAGQWDKATHTGTELFGRTLGIVGLGDIGGILAGLVAPLRMPVRIFDPFLPEGAALPEGAEQVQSLDALLAVSDILSLHCPLSPATHHMIGAPQLAAMRRGSFLINTARGGLADADALAVALQDGPIAGAALDVFEPEPPVFTHPIFALPNLVATPHAGASTQAAKDRSGVLALRHICDVIEGRAPDARAIVNRDVLAAR</sequence>
<evidence type="ECO:0000259" key="5">
    <source>
        <dbReference type="Pfam" id="PF00389"/>
    </source>
</evidence>
<evidence type="ECO:0000313" key="8">
    <source>
        <dbReference type="Proteomes" id="UP001196870"/>
    </source>
</evidence>
<dbReference type="InterPro" id="IPR050857">
    <property type="entry name" value="D-2-hydroxyacid_DH"/>
</dbReference>